<protein>
    <submittedName>
        <fullName evidence="1">Uncharacterized protein</fullName>
    </submittedName>
</protein>
<keyword evidence="2" id="KW-1185">Reference proteome</keyword>
<proteinExistence type="predicted"/>
<organism evidence="1 2">
    <name type="scientific">Cichorium intybus</name>
    <name type="common">Chicory</name>
    <dbReference type="NCBI Taxonomy" id="13427"/>
    <lineage>
        <taxon>Eukaryota</taxon>
        <taxon>Viridiplantae</taxon>
        <taxon>Streptophyta</taxon>
        <taxon>Embryophyta</taxon>
        <taxon>Tracheophyta</taxon>
        <taxon>Spermatophyta</taxon>
        <taxon>Magnoliopsida</taxon>
        <taxon>eudicotyledons</taxon>
        <taxon>Gunneridae</taxon>
        <taxon>Pentapetalae</taxon>
        <taxon>asterids</taxon>
        <taxon>campanulids</taxon>
        <taxon>Asterales</taxon>
        <taxon>Asteraceae</taxon>
        <taxon>Cichorioideae</taxon>
        <taxon>Cichorieae</taxon>
        <taxon>Cichoriinae</taxon>
        <taxon>Cichorium</taxon>
    </lineage>
</organism>
<name>A0ACB9H592_CICIN</name>
<gene>
    <name evidence="1" type="ORF">L2E82_03934</name>
</gene>
<reference evidence="2" key="1">
    <citation type="journal article" date="2022" name="Mol. Ecol. Resour.">
        <title>The genomes of chicory, endive, great burdock and yacon provide insights into Asteraceae palaeo-polyploidization history and plant inulin production.</title>
        <authorList>
            <person name="Fan W."/>
            <person name="Wang S."/>
            <person name="Wang H."/>
            <person name="Wang A."/>
            <person name="Jiang F."/>
            <person name="Liu H."/>
            <person name="Zhao H."/>
            <person name="Xu D."/>
            <person name="Zhang Y."/>
        </authorList>
    </citation>
    <scope>NUCLEOTIDE SEQUENCE [LARGE SCALE GENOMIC DNA]</scope>
    <source>
        <strain evidence="2">cv. Punajuju</strain>
    </source>
</reference>
<reference evidence="1 2" key="2">
    <citation type="journal article" date="2022" name="Mol. Ecol. Resour.">
        <title>The genomes of chicory, endive, great burdock and yacon provide insights into Asteraceae paleo-polyploidization history and plant inulin production.</title>
        <authorList>
            <person name="Fan W."/>
            <person name="Wang S."/>
            <person name="Wang H."/>
            <person name="Wang A."/>
            <person name="Jiang F."/>
            <person name="Liu H."/>
            <person name="Zhao H."/>
            <person name="Xu D."/>
            <person name="Zhang Y."/>
        </authorList>
    </citation>
    <scope>NUCLEOTIDE SEQUENCE [LARGE SCALE GENOMIC DNA]</scope>
    <source>
        <strain evidence="2">cv. Punajuju</strain>
        <tissue evidence="1">Leaves</tissue>
    </source>
</reference>
<dbReference type="EMBL" id="CM042009">
    <property type="protein sequence ID" value="KAI3790697.1"/>
    <property type="molecule type" value="Genomic_DNA"/>
</dbReference>
<sequence length="96" mass="10854">MYRFYFPNLRLNNRDFPSKLDLINNVLSILKNLPSPSPKFSPFATRLSSYSSALLLSLLLFIVFPIISAVAASPCEPFRFGTFYTTLLITEINGET</sequence>
<accession>A0ACB9H592</accession>
<dbReference type="Proteomes" id="UP001055811">
    <property type="component" value="Linkage Group LG01"/>
</dbReference>
<evidence type="ECO:0000313" key="2">
    <source>
        <dbReference type="Proteomes" id="UP001055811"/>
    </source>
</evidence>
<comment type="caution">
    <text evidence="1">The sequence shown here is derived from an EMBL/GenBank/DDBJ whole genome shotgun (WGS) entry which is preliminary data.</text>
</comment>
<evidence type="ECO:0000313" key="1">
    <source>
        <dbReference type="EMBL" id="KAI3790697.1"/>
    </source>
</evidence>